<protein>
    <submittedName>
        <fullName evidence="1">22796_t:CDS:1</fullName>
    </submittedName>
</protein>
<gene>
    <name evidence="1" type="ORF">GMARGA_LOCUS15466</name>
</gene>
<feature type="non-terminal residue" evidence="1">
    <location>
        <position position="119"/>
    </location>
</feature>
<name>A0ABN7V8E6_GIGMA</name>
<sequence length="119" mass="13588">MPKYKVSLVFRGEITRNLHYGPYARAWWLALPNNNNATYVPLYPLCLGMRTITTINGRDFMITVIQDNLEPGFLCQSEDLRSKLYKSSSEAITSIYQLAFSTKTKLDGLLVMGFDNLEI</sequence>
<evidence type="ECO:0000313" key="1">
    <source>
        <dbReference type="EMBL" id="CAG8741866.1"/>
    </source>
</evidence>
<comment type="caution">
    <text evidence="1">The sequence shown here is derived from an EMBL/GenBank/DDBJ whole genome shotgun (WGS) entry which is preliminary data.</text>
</comment>
<organism evidence="1 2">
    <name type="scientific">Gigaspora margarita</name>
    <dbReference type="NCBI Taxonomy" id="4874"/>
    <lineage>
        <taxon>Eukaryota</taxon>
        <taxon>Fungi</taxon>
        <taxon>Fungi incertae sedis</taxon>
        <taxon>Mucoromycota</taxon>
        <taxon>Glomeromycotina</taxon>
        <taxon>Glomeromycetes</taxon>
        <taxon>Diversisporales</taxon>
        <taxon>Gigasporaceae</taxon>
        <taxon>Gigaspora</taxon>
    </lineage>
</organism>
<dbReference type="Proteomes" id="UP000789901">
    <property type="component" value="Unassembled WGS sequence"/>
</dbReference>
<reference evidence="1 2" key="1">
    <citation type="submission" date="2021-06" db="EMBL/GenBank/DDBJ databases">
        <authorList>
            <person name="Kallberg Y."/>
            <person name="Tangrot J."/>
            <person name="Rosling A."/>
        </authorList>
    </citation>
    <scope>NUCLEOTIDE SEQUENCE [LARGE SCALE GENOMIC DNA]</scope>
    <source>
        <strain evidence="1 2">120-4 pot B 10/14</strain>
    </source>
</reference>
<dbReference type="EMBL" id="CAJVQB010010667">
    <property type="protein sequence ID" value="CAG8741866.1"/>
    <property type="molecule type" value="Genomic_DNA"/>
</dbReference>
<evidence type="ECO:0000313" key="2">
    <source>
        <dbReference type="Proteomes" id="UP000789901"/>
    </source>
</evidence>
<keyword evidence="2" id="KW-1185">Reference proteome</keyword>
<accession>A0ABN7V8E6</accession>
<proteinExistence type="predicted"/>